<keyword evidence="3" id="KW-0812">Transmembrane</keyword>
<evidence type="ECO:0000256" key="2">
    <source>
        <dbReference type="SAM" id="MobiDB-lite"/>
    </source>
</evidence>
<evidence type="ECO:0000313" key="5">
    <source>
        <dbReference type="Proteomes" id="UP001190700"/>
    </source>
</evidence>
<feature type="transmembrane region" description="Helical" evidence="3">
    <location>
        <begin position="140"/>
        <end position="161"/>
    </location>
</feature>
<keyword evidence="3" id="KW-0472">Membrane</keyword>
<feature type="transmembrane region" description="Helical" evidence="3">
    <location>
        <begin position="257"/>
        <end position="275"/>
    </location>
</feature>
<keyword evidence="5" id="KW-1185">Reference proteome</keyword>
<gene>
    <name evidence="4" type="ORF">CYMTET_15060</name>
</gene>
<keyword evidence="3" id="KW-1133">Transmembrane helix</keyword>
<name>A0AAE0GF44_9CHLO</name>
<comment type="caution">
    <text evidence="4">The sequence shown here is derived from an EMBL/GenBank/DDBJ whole genome shotgun (WGS) entry which is preliminary data.</text>
</comment>
<feature type="region of interest" description="Disordered" evidence="2">
    <location>
        <begin position="100"/>
        <end position="120"/>
    </location>
</feature>
<organism evidence="4 5">
    <name type="scientific">Cymbomonas tetramitiformis</name>
    <dbReference type="NCBI Taxonomy" id="36881"/>
    <lineage>
        <taxon>Eukaryota</taxon>
        <taxon>Viridiplantae</taxon>
        <taxon>Chlorophyta</taxon>
        <taxon>Pyramimonadophyceae</taxon>
        <taxon>Pyramimonadales</taxon>
        <taxon>Pyramimonadaceae</taxon>
        <taxon>Cymbomonas</taxon>
    </lineage>
</organism>
<dbReference type="EMBL" id="LGRX02006324">
    <property type="protein sequence ID" value="KAK3276898.1"/>
    <property type="molecule type" value="Genomic_DNA"/>
</dbReference>
<feature type="transmembrane region" description="Helical" evidence="3">
    <location>
        <begin position="201"/>
        <end position="219"/>
    </location>
</feature>
<reference evidence="4 5" key="1">
    <citation type="journal article" date="2015" name="Genome Biol. Evol.">
        <title>Comparative Genomics of a Bacterivorous Green Alga Reveals Evolutionary Causalities and Consequences of Phago-Mixotrophic Mode of Nutrition.</title>
        <authorList>
            <person name="Burns J.A."/>
            <person name="Paasch A."/>
            <person name="Narechania A."/>
            <person name="Kim E."/>
        </authorList>
    </citation>
    <scope>NUCLEOTIDE SEQUENCE [LARGE SCALE GENOMIC DNA]</scope>
    <source>
        <strain evidence="4 5">PLY_AMNH</strain>
    </source>
</reference>
<feature type="transmembrane region" description="Helical" evidence="3">
    <location>
        <begin position="173"/>
        <end position="194"/>
    </location>
</feature>
<dbReference type="AlphaFoldDB" id="A0AAE0GF44"/>
<sequence>MASAMKNWEAQARTNSILAGSLKALEERVDDCAALLDWRNEFEMKVEEMFEHIQTLETRQQTYQKNMERKEKANAMFSGGIAAVASQGFSTFGRMSVTGESTVSAGSGGEADAPDAPPDHTSVLSQPLYMRLITLMSKATLNNLLYSCFALQTMFCVGFFTSVATNSDESSKALAAAAGVVVLINVILGCCAVVKKERQYVNLFLVLQPLLLSFCSTYLQRNYDELTKTVRFCELTGFEGIPDSGCSTREYSAQIRITLAVANIILSVLQAVVMLDMKDKLLTDEIHEKMVNAKFRGVGLSKGSISKSFGQSEVLPALPMPPSGKVSKATPMLGPGGGKPTPVMALPGPTQTPGSANI</sequence>
<dbReference type="Proteomes" id="UP001190700">
    <property type="component" value="Unassembled WGS sequence"/>
</dbReference>
<keyword evidence="1" id="KW-0175">Coiled coil</keyword>
<evidence type="ECO:0000313" key="4">
    <source>
        <dbReference type="EMBL" id="KAK3276898.1"/>
    </source>
</evidence>
<feature type="compositionally biased region" description="Polar residues" evidence="2">
    <location>
        <begin position="349"/>
        <end position="358"/>
    </location>
</feature>
<feature type="region of interest" description="Disordered" evidence="2">
    <location>
        <begin position="316"/>
        <end position="358"/>
    </location>
</feature>
<evidence type="ECO:0000256" key="3">
    <source>
        <dbReference type="SAM" id="Phobius"/>
    </source>
</evidence>
<proteinExistence type="predicted"/>
<protein>
    <submittedName>
        <fullName evidence="4">Uncharacterized protein</fullName>
    </submittedName>
</protein>
<feature type="coiled-coil region" evidence="1">
    <location>
        <begin position="39"/>
        <end position="73"/>
    </location>
</feature>
<accession>A0AAE0GF44</accession>
<evidence type="ECO:0000256" key="1">
    <source>
        <dbReference type="SAM" id="Coils"/>
    </source>
</evidence>